<evidence type="ECO:0000256" key="2">
    <source>
        <dbReference type="ARBA" id="ARBA00022801"/>
    </source>
</evidence>
<dbReference type="SMART" id="SM01007">
    <property type="entry name" value="Aldolase_II"/>
    <property type="match status" value="1"/>
</dbReference>
<reference evidence="5" key="1">
    <citation type="submission" date="2021-01" db="EMBL/GenBank/DDBJ databases">
        <authorList>
            <person name="Eckstrom K.M.E."/>
        </authorList>
    </citation>
    <scope>NUCLEOTIDE SEQUENCE</scope>
    <source>
        <strain evidence="5">UVCC 0001</strain>
    </source>
</reference>
<dbReference type="InterPro" id="IPR023943">
    <property type="entry name" value="Enolase-ppase_E1"/>
</dbReference>
<dbReference type="Proteomes" id="UP001255856">
    <property type="component" value="Unassembled WGS sequence"/>
</dbReference>
<evidence type="ECO:0000313" key="5">
    <source>
        <dbReference type="EMBL" id="KAK2080380.1"/>
    </source>
</evidence>
<gene>
    <name evidence="5" type="ORF">QBZ16_000233</name>
</gene>
<keyword evidence="3" id="KW-0486">Methionine biosynthesis</keyword>
<dbReference type="GO" id="GO:0000287">
    <property type="term" value="F:magnesium ion binding"/>
    <property type="evidence" value="ECO:0007669"/>
    <property type="project" value="InterPro"/>
</dbReference>
<dbReference type="GO" id="GO:0019509">
    <property type="term" value="P:L-methionine salvage from methylthioadenosine"/>
    <property type="evidence" value="ECO:0007669"/>
    <property type="project" value="InterPro"/>
</dbReference>
<keyword evidence="2" id="KW-0378">Hydrolase</keyword>
<dbReference type="EMBL" id="JASFZW010000001">
    <property type="protein sequence ID" value="KAK2080380.1"/>
    <property type="molecule type" value="Genomic_DNA"/>
</dbReference>
<dbReference type="PANTHER" id="PTHR20371">
    <property type="entry name" value="ENOLASE-PHOSPHATASE E1"/>
    <property type="match status" value="1"/>
</dbReference>
<evidence type="ECO:0000313" key="6">
    <source>
        <dbReference type="Proteomes" id="UP001255856"/>
    </source>
</evidence>
<dbReference type="InterPro" id="IPR001303">
    <property type="entry name" value="Aldolase_II/adducin_N"/>
</dbReference>
<dbReference type="CDD" id="cd01629">
    <property type="entry name" value="HAD_EP"/>
    <property type="match status" value="1"/>
</dbReference>
<dbReference type="InterPro" id="IPR036412">
    <property type="entry name" value="HAD-like_sf"/>
</dbReference>
<dbReference type="SFLD" id="SFLDG01129">
    <property type="entry name" value="C1.5:_HAD__Beta-PGM__Phosphata"/>
    <property type="match status" value="1"/>
</dbReference>
<dbReference type="Pfam" id="PF00702">
    <property type="entry name" value="Hydrolase"/>
    <property type="match status" value="1"/>
</dbReference>
<dbReference type="AlphaFoldDB" id="A0AAD9IMW0"/>
<dbReference type="Pfam" id="PF00596">
    <property type="entry name" value="Aldolase_II"/>
    <property type="match status" value="1"/>
</dbReference>
<keyword evidence="6" id="KW-1185">Reference proteome</keyword>
<feature type="domain" description="Class II aldolase/adducin N-terminal" evidence="4">
    <location>
        <begin position="1"/>
        <end position="147"/>
    </location>
</feature>
<dbReference type="NCBIfam" id="TIGR01691">
    <property type="entry name" value="enolase-ppase"/>
    <property type="match status" value="1"/>
</dbReference>
<dbReference type="InterPro" id="IPR023214">
    <property type="entry name" value="HAD_sf"/>
</dbReference>
<dbReference type="SUPFAM" id="SSF56784">
    <property type="entry name" value="HAD-like"/>
    <property type="match status" value="1"/>
</dbReference>
<keyword evidence="1" id="KW-0028">Amino-acid biosynthesis</keyword>
<organism evidence="5 6">
    <name type="scientific">Prototheca wickerhamii</name>
    <dbReference type="NCBI Taxonomy" id="3111"/>
    <lineage>
        <taxon>Eukaryota</taxon>
        <taxon>Viridiplantae</taxon>
        <taxon>Chlorophyta</taxon>
        <taxon>core chlorophytes</taxon>
        <taxon>Trebouxiophyceae</taxon>
        <taxon>Chlorellales</taxon>
        <taxon>Chlorellaceae</taxon>
        <taxon>Prototheca</taxon>
    </lineage>
</organism>
<dbReference type="GO" id="GO:0043874">
    <property type="term" value="F:acireductone synthase activity"/>
    <property type="evidence" value="ECO:0007669"/>
    <property type="project" value="InterPro"/>
</dbReference>
<dbReference type="Gene3D" id="3.40.50.1000">
    <property type="entry name" value="HAD superfamily/HAD-like"/>
    <property type="match status" value="1"/>
</dbReference>
<dbReference type="SUPFAM" id="SSF53639">
    <property type="entry name" value="AraD/HMP-PK domain-like"/>
    <property type="match status" value="1"/>
</dbReference>
<name>A0AAD9IMW0_PROWI</name>
<protein>
    <recommendedName>
        <fullName evidence="4">Class II aldolase/adducin N-terminal domain-containing protein</fullName>
    </recommendedName>
</protein>
<dbReference type="Gene3D" id="3.40.225.10">
    <property type="entry name" value="Class II aldolase/adducin N-terminal domain"/>
    <property type="match status" value="1"/>
</dbReference>
<dbReference type="Gene3D" id="1.10.720.60">
    <property type="match status" value="1"/>
</dbReference>
<proteinExistence type="inferred from homology"/>
<evidence type="ECO:0000256" key="3">
    <source>
        <dbReference type="ARBA" id="ARBA00023167"/>
    </source>
</evidence>
<dbReference type="SFLD" id="SFLDS00003">
    <property type="entry name" value="Haloacid_Dehalogenase"/>
    <property type="match status" value="1"/>
</dbReference>
<dbReference type="InterPro" id="IPR036409">
    <property type="entry name" value="Aldolase_II/adducin_N_sf"/>
</dbReference>
<dbReference type="HAMAP" id="MF_01681">
    <property type="entry name" value="Salvage_MtnC"/>
    <property type="match status" value="1"/>
</dbReference>
<evidence type="ECO:0000259" key="4">
    <source>
        <dbReference type="SMART" id="SM01007"/>
    </source>
</evidence>
<accession>A0AAD9IMW0</accession>
<evidence type="ECO:0000256" key="1">
    <source>
        <dbReference type="ARBA" id="ARBA00022605"/>
    </source>
</evidence>
<sequence length="411" mass="44546">MAPSGVQKERMRPEDMFVLDRQGNVVETPEPRGPPYKPPKLSECAPLFQSAYDLAGAGAVLHGHSHNALLATVLDPGATEFRITEVEMIKGIEGHGFYDTLVVPIIENTARECELTDRLQDAIRRYPRTRAAKTQAECYEYLFQAAVELRRLGLERSAAPAAKRARVAAPAPASHVVLDIEGTVAPISFVADVLFPYARARLRPHLEATWDEAGTRAAVASLRARRNGAAVAGLGAEPGERAGEIAAVVAWAEGEMDADRKTPELKTLQGHIWTAGFRQGELQAPLFPDVEPALRRWVDAGAKLYIYSSGSRQAQRDLFAHTSGGDLRPLLSAYFDTSSGVKVEAASYHNIALSLGVDDAQSLLFLTDNPAEARAALEAGWKATLVQRPGNKELSAEEAKSTTLITSFDEI</sequence>
<dbReference type="SFLD" id="SFLDG01133">
    <property type="entry name" value="C1.5.4:_Enolase-phosphatase_Li"/>
    <property type="match status" value="1"/>
</dbReference>
<comment type="caution">
    <text evidence="5">The sequence shown here is derived from an EMBL/GenBank/DDBJ whole genome shotgun (WGS) entry which is preliminary data.</text>
</comment>
<dbReference type="PANTHER" id="PTHR20371:SF1">
    <property type="entry name" value="ENOLASE-PHOSPHATASE E1"/>
    <property type="match status" value="1"/>
</dbReference>